<keyword evidence="3" id="KW-1185">Reference proteome</keyword>
<dbReference type="InterPro" id="IPR009928">
    <property type="entry name" value="DnaI_N"/>
</dbReference>
<dbReference type="PANTHER" id="PTHR30050:SF8">
    <property type="entry name" value="PRIMOSOMAL PROTEIN DNAI"/>
    <property type="match status" value="1"/>
</dbReference>
<dbReference type="Pfam" id="PF07319">
    <property type="entry name" value="DnaI_N"/>
    <property type="match status" value="1"/>
</dbReference>
<proteinExistence type="predicted"/>
<accession>A0ABT9VJG7</accession>
<reference evidence="2 3" key="1">
    <citation type="submission" date="2023-07" db="EMBL/GenBank/DDBJ databases">
        <title>Genomic Encyclopedia of Type Strains, Phase IV (KMG-IV): sequencing the most valuable type-strain genomes for metagenomic binning, comparative biology and taxonomic classification.</title>
        <authorList>
            <person name="Goeker M."/>
        </authorList>
    </citation>
    <scope>NUCLEOTIDE SEQUENCE [LARGE SCALE GENOMIC DNA]</scope>
    <source>
        <strain evidence="2 3">DSM 19092</strain>
    </source>
</reference>
<dbReference type="PROSITE" id="PS50096">
    <property type="entry name" value="IQ"/>
    <property type="match status" value="1"/>
</dbReference>
<dbReference type="Pfam" id="PF01695">
    <property type="entry name" value="IstB_IS21"/>
    <property type="match status" value="1"/>
</dbReference>
<feature type="domain" description="AAA+ ATPase" evidence="1">
    <location>
        <begin position="160"/>
        <end position="281"/>
    </location>
</feature>
<evidence type="ECO:0000259" key="1">
    <source>
        <dbReference type="SMART" id="SM00382"/>
    </source>
</evidence>
<comment type="caution">
    <text evidence="2">The sequence shown here is derived from an EMBL/GenBank/DDBJ whole genome shotgun (WGS) entry which is preliminary data.</text>
</comment>
<dbReference type="SMART" id="SM00382">
    <property type="entry name" value="AAA"/>
    <property type="match status" value="1"/>
</dbReference>
<organism evidence="2 3">
    <name type="scientific">Aeribacillus alveayuensis</name>
    <dbReference type="NCBI Taxonomy" id="279215"/>
    <lineage>
        <taxon>Bacteria</taxon>
        <taxon>Bacillati</taxon>
        <taxon>Bacillota</taxon>
        <taxon>Bacilli</taxon>
        <taxon>Bacillales</taxon>
        <taxon>Bacillaceae</taxon>
        <taxon>Aeribacillus</taxon>
    </lineage>
</organism>
<dbReference type="SUPFAM" id="SSF52540">
    <property type="entry name" value="P-loop containing nucleoside triphosphate hydrolases"/>
    <property type="match status" value="1"/>
</dbReference>
<evidence type="ECO:0000313" key="3">
    <source>
        <dbReference type="Proteomes" id="UP001225646"/>
    </source>
</evidence>
<dbReference type="RefSeq" id="WP_419151001.1">
    <property type="nucleotide sequence ID" value="NZ_JAUSTR010000001.1"/>
</dbReference>
<dbReference type="Proteomes" id="UP001225646">
    <property type="component" value="Unassembled WGS sequence"/>
</dbReference>
<evidence type="ECO:0000313" key="2">
    <source>
        <dbReference type="EMBL" id="MDQ0161106.1"/>
    </source>
</evidence>
<dbReference type="Gene3D" id="3.40.50.300">
    <property type="entry name" value="P-loop containing nucleotide triphosphate hydrolases"/>
    <property type="match status" value="1"/>
</dbReference>
<dbReference type="NCBIfam" id="NF006505">
    <property type="entry name" value="PRK08939.1"/>
    <property type="match status" value="1"/>
</dbReference>
<dbReference type="InterPro" id="IPR003593">
    <property type="entry name" value="AAA+_ATPase"/>
</dbReference>
<dbReference type="InterPro" id="IPR027417">
    <property type="entry name" value="P-loop_NTPase"/>
</dbReference>
<dbReference type="EMBL" id="JAUSTR010000001">
    <property type="protein sequence ID" value="MDQ0161106.1"/>
    <property type="molecule type" value="Genomic_DNA"/>
</dbReference>
<protein>
    <submittedName>
        <fullName evidence="2">Primosomal protein DnaI</fullName>
    </submittedName>
</protein>
<dbReference type="InterPro" id="IPR002611">
    <property type="entry name" value="IstB_ATP-bd"/>
</dbReference>
<sequence>MDSIQNSLRNLVSRKDFQKRYNELKQIVLKNPDVQAFLKERGQQIDDKMIHRSLGKLYEFVNQSKNCHQCPSLDECKNLIKGYHPSLVIQGKTIDVKYDKCPKKEVYDARRKQEALIKSMYMPKDILHAQLDDISLDEPSRLKLVSLAQDFIEQYSKEKRLKGLYIYGPFGVGKTFVLGAIANELAEKGVSSMLVYVPEFMRELKSAIQDHSLNEKLEAVKKVPILMLDDIGAESMSSWMRDDILGTILQFRMLENLPTFFTSNFNFDELKYHLTYSQRGEMEELKALRIMERIKYLATPVQLKGKNRRM</sequence>
<dbReference type="CDD" id="cd00009">
    <property type="entry name" value="AAA"/>
    <property type="match status" value="1"/>
</dbReference>
<name>A0ABT9VJG7_9BACI</name>
<dbReference type="PANTHER" id="PTHR30050">
    <property type="entry name" value="CHROMOSOMAL REPLICATION INITIATOR PROTEIN DNAA"/>
    <property type="match status" value="1"/>
</dbReference>
<gene>
    <name evidence="2" type="ORF">J2S06_000176</name>
</gene>